<dbReference type="RefSeq" id="WP_159424221.1">
    <property type="nucleotide sequence ID" value="NZ_CP047182.1"/>
</dbReference>
<geneLocation type="plasmid" evidence="1 2">
    <name>unnamed2</name>
</geneLocation>
<dbReference type="Proteomes" id="UP000464597">
    <property type="component" value="Plasmid unnamed2"/>
</dbReference>
<evidence type="ECO:0000313" key="2">
    <source>
        <dbReference type="Proteomes" id="UP000464597"/>
    </source>
</evidence>
<name>A0ABX6H5P1_9MICO</name>
<keyword evidence="1" id="KW-0614">Plasmid</keyword>
<proteinExistence type="predicted"/>
<accession>A0ABX6H5P1</accession>
<evidence type="ECO:0000313" key="1">
    <source>
        <dbReference type="EMBL" id="QHC65061.1"/>
    </source>
</evidence>
<organism evidence="1 2">
    <name type="scientific">Rathayibacter festucae</name>
    <dbReference type="NCBI Taxonomy" id="110937"/>
    <lineage>
        <taxon>Bacteria</taxon>
        <taxon>Bacillati</taxon>
        <taxon>Actinomycetota</taxon>
        <taxon>Actinomycetes</taxon>
        <taxon>Micrococcales</taxon>
        <taxon>Microbacteriaceae</taxon>
        <taxon>Rathayibacter</taxon>
    </lineage>
</organism>
<gene>
    <name evidence="1" type="ORF">GSU69_19600</name>
</gene>
<reference evidence="2" key="1">
    <citation type="submission" date="2019-12" db="EMBL/GenBank/DDBJ databases">
        <title>Complete and draft genome sequences of new strains and members of some known species of the genus Rathayibacter isolated from plants.</title>
        <authorList>
            <person name="Tarlachkov S.V."/>
            <person name="Starodumova I.P."/>
            <person name="Dorofeeva L.V."/>
            <person name="Prisyazhnaya N.V."/>
            <person name="Leyn S."/>
            <person name="Zlamal J."/>
            <person name="Elan M."/>
            <person name="Osterman A.L."/>
            <person name="Nadler S."/>
            <person name="Subbotin S.A."/>
            <person name="Evtushenko L.I."/>
        </authorList>
    </citation>
    <scope>NUCLEOTIDE SEQUENCE [LARGE SCALE GENOMIC DNA]</scope>
    <source>
        <strain evidence="2">VKM Ac-2802</strain>
        <plasmid evidence="2">unnamed2</plasmid>
    </source>
</reference>
<dbReference type="EMBL" id="CP047182">
    <property type="protein sequence ID" value="QHC65061.1"/>
    <property type="molecule type" value="Genomic_DNA"/>
</dbReference>
<protein>
    <submittedName>
        <fullName evidence="1">Uncharacterized protein</fullName>
    </submittedName>
</protein>
<keyword evidence="2" id="KW-1185">Reference proteome</keyword>
<sequence>MTTTTVTTRKCMFCGEASRVELTANQAALYRTGTPVQDVLPDVPADQRELLISGTHPACWAGAFG</sequence>